<reference evidence="1" key="1">
    <citation type="journal article" date="2020" name="Stud. Mycol.">
        <title>101 Dothideomycetes genomes: a test case for predicting lifestyles and emergence of pathogens.</title>
        <authorList>
            <person name="Haridas S."/>
            <person name="Albert R."/>
            <person name="Binder M."/>
            <person name="Bloem J."/>
            <person name="Labutti K."/>
            <person name="Salamov A."/>
            <person name="Andreopoulos B."/>
            <person name="Baker S."/>
            <person name="Barry K."/>
            <person name="Bills G."/>
            <person name="Bluhm B."/>
            <person name="Cannon C."/>
            <person name="Castanera R."/>
            <person name="Culley D."/>
            <person name="Daum C."/>
            <person name="Ezra D."/>
            <person name="Gonzalez J."/>
            <person name="Henrissat B."/>
            <person name="Kuo A."/>
            <person name="Liang C."/>
            <person name="Lipzen A."/>
            <person name="Lutzoni F."/>
            <person name="Magnuson J."/>
            <person name="Mondo S."/>
            <person name="Nolan M."/>
            <person name="Ohm R."/>
            <person name="Pangilinan J."/>
            <person name="Park H.-J."/>
            <person name="Ramirez L."/>
            <person name="Alfaro M."/>
            <person name="Sun H."/>
            <person name="Tritt A."/>
            <person name="Yoshinaga Y."/>
            <person name="Zwiers L.-H."/>
            <person name="Turgeon B."/>
            <person name="Goodwin S."/>
            <person name="Spatafora J."/>
            <person name="Crous P."/>
            <person name="Grigoriev I."/>
        </authorList>
    </citation>
    <scope>NUCLEOTIDE SEQUENCE</scope>
    <source>
        <strain evidence="1">Tuck. ex Michener</strain>
    </source>
</reference>
<name>A0A6A6GXV4_VIRVR</name>
<proteinExistence type="predicted"/>
<dbReference type="Proteomes" id="UP000800092">
    <property type="component" value="Unassembled WGS sequence"/>
</dbReference>
<accession>A0A6A6GXV4</accession>
<organism evidence="1 2">
    <name type="scientific">Viridothelium virens</name>
    <name type="common">Speckled blister lichen</name>
    <name type="synonym">Trypethelium virens</name>
    <dbReference type="NCBI Taxonomy" id="1048519"/>
    <lineage>
        <taxon>Eukaryota</taxon>
        <taxon>Fungi</taxon>
        <taxon>Dikarya</taxon>
        <taxon>Ascomycota</taxon>
        <taxon>Pezizomycotina</taxon>
        <taxon>Dothideomycetes</taxon>
        <taxon>Dothideomycetes incertae sedis</taxon>
        <taxon>Trypetheliales</taxon>
        <taxon>Trypetheliaceae</taxon>
        <taxon>Viridothelium</taxon>
    </lineage>
</organism>
<keyword evidence="2" id="KW-1185">Reference proteome</keyword>
<evidence type="ECO:0000313" key="1">
    <source>
        <dbReference type="EMBL" id="KAF2230428.1"/>
    </source>
</evidence>
<protein>
    <submittedName>
        <fullName evidence="1">Uncharacterized protein</fullName>
    </submittedName>
</protein>
<sequence>MRQGTCEASKGVRLLIHSLSLRLYPYGREFKQFDSGGLADKAWCCVSFVILAGLMRKGTRPCNKSQTPPCYQ</sequence>
<gene>
    <name evidence="1" type="ORF">EV356DRAFT_508955</name>
</gene>
<dbReference type="AlphaFoldDB" id="A0A6A6GXV4"/>
<dbReference type="EMBL" id="ML991841">
    <property type="protein sequence ID" value="KAF2230428.1"/>
    <property type="molecule type" value="Genomic_DNA"/>
</dbReference>
<evidence type="ECO:0000313" key="2">
    <source>
        <dbReference type="Proteomes" id="UP000800092"/>
    </source>
</evidence>